<evidence type="ECO:0000256" key="2">
    <source>
        <dbReference type="ARBA" id="ARBA00008816"/>
    </source>
</evidence>
<dbReference type="InterPro" id="IPR043216">
    <property type="entry name" value="PAP-like"/>
</dbReference>
<evidence type="ECO:0000313" key="9">
    <source>
        <dbReference type="Proteomes" id="UP001153620"/>
    </source>
</evidence>
<reference evidence="8" key="2">
    <citation type="submission" date="2022-10" db="EMBL/GenBank/DDBJ databases">
        <authorList>
            <consortium name="ENA_rothamsted_submissions"/>
            <consortium name="culmorum"/>
            <person name="King R."/>
        </authorList>
    </citation>
    <scope>NUCLEOTIDE SEQUENCE</scope>
</reference>
<accession>A0A9N9WS32</accession>
<dbReference type="AlphaFoldDB" id="A0A9N9WS32"/>
<feature type="transmembrane region" description="Helical" evidence="6">
    <location>
        <begin position="7"/>
        <end position="33"/>
    </location>
</feature>
<name>A0A9N9WS32_9DIPT</name>
<evidence type="ECO:0000256" key="5">
    <source>
        <dbReference type="ARBA" id="ARBA00023136"/>
    </source>
</evidence>
<sequence length="281" mass="31878">MKKVKIVSFLITFIQCTAVLIIPVAISFTVPIAKRGFFCNDPALSLPRLSDTIPNAILVFWGFSPIFVLLLCEIVFNRKTCDSNLSCLNVSWRNTSYLYHRYVINLVLMHVFLFTVKYCTRSHRPHFFETCKPDALLTCKDGTFVQNYTCTNKQASFDIIDSSQSFFSGHAAVCFYSCTFIAWYLQKRIKSRNVLLLPLVQTLLISLAYFGAISRVFDHRHHVIDVTVGSIVGILTCIHAWLYQCRTFANDFQSLPSTCLRKIAPMPSHNGDSNTNATNEG</sequence>
<dbReference type="GO" id="GO:0007165">
    <property type="term" value="P:signal transduction"/>
    <property type="evidence" value="ECO:0007669"/>
    <property type="project" value="TreeGrafter"/>
</dbReference>
<dbReference type="EMBL" id="OU895878">
    <property type="protein sequence ID" value="CAG9801998.1"/>
    <property type="molecule type" value="Genomic_DNA"/>
</dbReference>
<keyword evidence="5 6" id="KW-0472">Membrane</keyword>
<keyword evidence="4 6" id="KW-1133">Transmembrane helix</keyword>
<dbReference type="PANTHER" id="PTHR10165:SF103">
    <property type="entry name" value="PHOSPHOLIPID PHOSPHATASE HOMOLOG 1.2 HOMOLOG"/>
    <property type="match status" value="1"/>
</dbReference>
<dbReference type="PANTHER" id="PTHR10165">
    <property type="entry name" value="LIPID PHOSPHATE PHOSPHATASE"/>
    <property type="match status" value="1"/>
</dbReference>
<gene>
    <name evidence="8" type="ORF">CHIRRI_LOCUS4914</name>
</gene>
<dbReference type="Proteomes" id="UP001153620">
    <property type="component" value="Chromosome 2"/>
</dbReference>
<dbReference type="GO" id="GO:0046839">
    <property type="term" value="P:phospholipid dephosphorylation"/>
    <property type="evidence" value="ECO:0007669"/>
    <property type="project" value="TreeGrafter"/>
</dbReference>
<feature type="transmembrane region" description="Helical" evidence="6">
    <location>
        <begin position="194"/>
        <end position="217"/>
    </location>
</feature>
<dbReference type="InterPro" id="IPR000326">
    <property type="entry name" value="PAP2/HPO"/>
</dbReference>
<dbReference type="InterPro" id="IPR036938">
    <property type="entry name" value="PAP2/HPO_sf"/>
</dbReference>
<evidence type="ECO:0000256" key="1">
    <source>
        <dbReference type="ARBA" id="ARBA00004141"/>
    </source>
</evidence>
<comment type="subcellular location">
    <subcellularLocation>
        <location evidence="1">Membrane</location>
        <topology evidence="1">Multi-pass membrane protein</topology>
    </subcellularLocation>
</comment>
<dbReference type="GO" id="GO:0006644">
    <property type="term" value="P:phospholipid metabolic process"/>
    <property type="evidence" value="ECO:0007669"/>
    <property type="project" value="InterPro"/>
</dbReference>
<protein>
    <recommendedName>
        <fullName evidence="7">Phosphatidic acid phosphatase type 2/haloperoxidase domain-containing protein</fullName>
    </recommendedName>
</protein>
<dbReference type="Pfam" id="PF01569">
    <property type="entry name" value="PAP2"/>
    <property type="match status" value="1"/>
</dbReference>
<comment type="similarity">
    <text evidence="2">Belongs to the PA-phosphatase related phosphoesterase family.</text>
</comment>
<dbReference type="GO" id="GO:0005886">
    <property type="term" value="C:plasma membrane"/>
    <property type="evidence" value="ECO:0007669"/>
    <property type="project" value="TreeGrafter"/>
</dbReference>
<evidence type="ECO:0000259" key="7">
    <source>
        <dbReference type="SMART" id="SM00014"/>
    </source>
</evidence>
<evidence type="ECO:0000256" key="3">
    <source>
        <dbReference type="ARBA" id="ARBA00022692"/>
    </source>
</evidence>
<dbReference type="GO" id="GO:0008195">
    <property type="term" value="F:phosphatidate phosphatase activity"/>
    <property type="evidence" value="ECO:0007669"/>
    <property type="project" value="TreeGrafter"/>
</dbReference>
<reference evidence="8" key="1">
    <citation type="submission" date="2022-01" db="EMBL/GenBank/DDBJ databases">
        <authorList>
            <person name="King R."/>
        </authorList>
    </citation>
    <scope>NUCLEOTIDE SEQUENCE</scope>
</reference>
<keyword evidence="9" id="KW-1185">Reference proteome</keyword>
<feature type="domain" description="Phosphatidic acid phosphatase type 2/haloperoxidase" evidence="7">
    <location>
        <begin position="107"/>
        <end position="241"/>
    </location>
</feature>
<dbReference type="SUPFAM" id="SSF48317">
    <property type="entry name" value="Acid phosphatase/Vanadium-dependent haloperoxidase"/>
    <property type="match status" value="1"/>
</dbReference>
<proteinExistence type="inferred from homology"/>
<organism evidence="8 9">
    <name type="scientific">Chironomus riparius</name>
    <dbReference type="NCBI Taxonomy" id="315576"/>
    <lineage>
        <taxon>Eukaryota</taxon>
        <taxon>Metazoa</taxon>
        <taxon>Ecdysozoa</taxon>
        <taxon>Arthropoda</taxon>
        <taxon>Hexapoda</taxon>
        <taxon>Insecta</taxon>
        <taxon>Pterygota</taxon>
        <taxon>Neoptera</taxon>
        <taxon>Endopterygota</taxon>
        <taxon>Diptera</taxon>
        <taxon>Nematocera</taxon>
        <taxon>Chironomoidea</taxon>
        <taxon>Chironomidae</taxon>
        <taxon>Chironominae</taxon>
        <taxon>Chironomus</taxon>
    </lineage>
</organism>
<evidence type="ECO:0000256" key="6">
    <source>
        <dbReference type="SAM" id="Phobius"/>
    </source>
</evidence>
<dbReference type="Gene3D" id="1.20.144.10">
    <property type="entry name" value="Phosphatidic acid phosphatase type 2/haloperoxidase"/>
    <property type="match status" value="1"/>
</dbReference>
<feature type="transmembrane region" description="Helical" evidence="6">
    <location>
        <begin position="97"/>
        <end position="116"/>
    </location>
</feature>
<keyword evidence="3 6" id="KW-0812">Transmembrane</keyword>
<dbReference type="OrthoDB" id="8907274at2759"/>
<feature type="transmembrane region" description="Helical" evidence="6">
    <location>
        <begin position="53"/>
        <end position="76"/>
    </location>
</feature>
<feature type="transmembrane region" description="Helical" evidence="6">
    <location>
        <begin position="223"/>
        <end position="243"/>
    </location>
</feature>
<evidence type="ECO:0000313" key="8">
    <source>
        <dbReference type="EMBL" id="CAG9801998.1"/>
    </source>
</evidence>
<dbReference type="SMART" id="SM00014">
    <property type="entry name" value="acidPPc"/>
    <property type="match status" value="1"/>
</dbReference>
<feature type="transmembrane region" description="Helical" evidence="6">
    <location>
        <begin position="166"/>
        <end position="185"/>
    </location>
</feature>
<evidence type="ECO:0000256" key="4">
    <source>
        <dbReference type="ARBA" id="ARBA00022989"/>
    </source>
</evidence>